<dbReference type="EMBL" id="JACBKZ010000003">
    <property type="protein sequence ID" value="KAF5953819.1"/>
    <property type="molecule type" value="Genomic_DNA"/>
</dbReference>
<protein>
    <submittedName>
        <fullName evidence="2">Uncharacterized protein</fullName>
    </submittedName>
</protein>
<gene>
    <name evidence="2" type="ORF">HYC85_006675</name>
</gene>
<proteinExistence type="predicted"/>
<keyword evidence="3" id="KW-1185">Reference proteome</keyword>
<feature type="chain" id="PRO_5029720224" evidence="1">
    <location>
        <begin position="23"/>
        <end position="181"/>
    </location>
</feature>
<dbReference type="AlphaFoldDB" id="A0A7J7HM64"/>
<accession>A0A7J7HM64</accession>
<sequence>MEIKPSIITISLIFLITTPCFSKGELDVSKMDSGVYDIDYRGPETHSYIPPPNRSRHNHKPFVHGESTMAYRKSKGFRAGNYGGSVRLLIPTMIRKVMDEEVFGNESARARESTLERGSESYARASRAAYCLTNLLRLSVSRPTVSNNIVSRRMIRARVDGLHLCFCQPTVVPLEEVPIEV</sequence>
<keyword evidence="1" id="KW-0732">Signal</keyword>
<reference evidence="2 3" key="2">
    <citation type="submission" date="2020-07" db="EMBL/GenBank/DDBJ databases">
        <title>Genome assembly of wild tea tree DASZ reveals pedigree and selection history of tea varieties.</title>
        <authorList>
            <person name="Zhang W."/>
        </authorList>
    </citation>
    <scope>NUCLEOTIDE SEQUENCE [LARGE SCALE GENOMIC DNA]</scope>
    <source>
        <strain evidence="3">cv. G240</strain>
        <tissue evidence="2">Leaf</tissue>
    </source>
</reference>
<evidence type="ECO:0000313" key="3">
    <source>
        <dbReference type="Proteomes" id="UP000593564"/>
    </source>
</evidence>
<evidence type="ECO:0000313" key="2">
    <source>
        <dbReference type="EMBL" id="KAF5953819.1"/>
    </source>
</evidence>
<evidence type="ECO:0000256" key="1">
    <source>
        <dbReference type="SAM" id="SignalP"/>
    </source>
</evidence>
<reference evidence="3" key="1">
    <citation type="journal article" date="2020" name="Nat. Commun.">
        <title>Genome assembly of wild tea tree DASZ reveals pedigree and selection history of tea varieties.</title>
        <authorList>
            <person name="Zhang W."/>
            <person name="Zhang Y."/>
            <person name="Qiu H."/>
            <person name="Guo Y."/>
            <person name="Wan H."/>
            <person name="Zhang X."/>
            <person name="Scossa F."/>
            <person name="Alseekh S."/>
            <person name="Zhang Q."/>
            <person name="Wang P."/>
            <person name="Xu L."/>
            <person name="Schmidt M.H."/>
            <person name="Jia X."/>
            <person name="Li D."/>
            <person name="Zhu A."/>
            <person name="Guo F."/>
            <person name="Chen W."/>
            <person name="Ni D."/>
            <person name="Usadel B."/>
            <person name="Fernie A.R."/>
            <person name="Wen W."/>
        </authorList>
    </citation>
    <scope>NUCLEOTIDE SEQUENCE [LARGE SCALE GENOMIC DNA]</scope>
    <source>
        <strain evidence="3">cv. G240</strain>
    </source>
</reference>
<comment type="caution">
    <text evidence="2">The sequence shown here is derived from an EMBL/GenBank/DDBJ whole genome shotgun (WGS) entry which is preliminary data.</text>
</comment>
<feature type="signal peptide" evidence="1">
    <location>
        <begin position="1"/>
        <end position="22"/>
    </location>
</feature>
<dbReference type="Proteomes" id="UP000593564">
    <property type="component" value="Unassembled WGS sequence"/>
</dbReference>
<organism evidence="2 3">
    <name type="scientific">Camellia sinensis</name>
    <name type="common">Tea plant</name>
    <name type="synonym">Thea sinensis</name>
    <dbReference type="NCBI Taxonomy" id="4442"/>
    <lineage>
        <taxon>Eukaryota</taxon>
        <taxon>Viridiplantae</taxon>
        <taxon>Streptophyta</taxon>
        <taxon>Embryophyta</taxon>
        <taxon>Tracheophyta</taxon>
        <taxon>Spermatophyta</taxon>
        <taxon>Magnoliopsida</taxon>
        <taxon>eudicotyledons</taxon>
        <taxon>Gunneridae</taxon>
        <taxon>Pentapetalae</taxon>
        <taxon>asterids</taxon>
        <taxon>Ericales</taxon>
        <taxon>Theaceae</taxon>
        <taxon>Camellia</taxon>
    </lineage>
</organism>
<name>A0A7J7HM64_CAMSI</name>